<accession>A0A5B2ZBG9</accession>
<evidence type="ECO:0000256" key="1">
    <source>
        <dbReference type="SAM" id="MobiDB-lite"/>
    </source>
</evidence>
<feature type="compositionally biased region" description="Basic and acidic residues" evidence="1">
    <location>
        <begin position="151"/>
        <end position="161"/>
    </location>
</feature>
<dbReference type="RefSeq" id="WP_149860382.1">
    <property type="nucleotide sequence ID" value="NZ_VUOD01000004.1"/>
</dbReference>
<keyword evidence="4" id="KW-1185">Reference proteome</keyword>
<sequence>MDRRLAMIASAVLAAVTAACRAGTAGSTTAAREPDPVDLVAQVRAAGETGEELEVQPLRDPQVEDLLHLAQAHERTGRLREADRALVQALTISPEAPDLLQWRAELALLNRDWDAAEHFAYRSWQLGPKVGGLCRRNWSAIAQARSARGQDEAAGRARRQGEACTVAPPVRM</sequence>
<reference evidence="3 4" key="2">
    <citation type="submission" date="2019-09" db="EMBL/GenBank/DDBJ databases">
        <authorList>
            <person name="Mazur A."/>
        </authorList>
    </citation>
    <scope>NUCLEOTIDE SEQUENCE [LARGE SCALE GENOMIC DNA]</scope>
    <source>
        <strain evidence="3 4">3729k</strain>
    </source>
</reference>
<feature type="signal peptide" evidence="2">
    <location>
        <begin position="1"/>
        <end position="21"/>
    </location>
</feature>
<evidence type="ECO:0000313" key="3">
    <source>
        <dbReference type="EMBL" id="KAA2284883.1"/>
    </source>
</evidence>
<gene>
    <name evidence="3" type="ORF">F0415_06400</name>
</gene>
<dbReference type="Proteomes" id="UP000322165">
    <property type="component" value="Unassembled WGS sequence"/>
</dbReference>
<name>A0A5B2ZBG9_9GAMM</name>
<comment type="caution">
    <text evidence="3">The sequence shown here is derived from an EMBL/GenBank/DDBJ whole genome shotgun (WGS) entry which is preliminary data.</text>
</comment>
<reference evidence="3 4" key="1">
    <citation type="submission" date="2019-09" db="EMBL/GenBank/DDBJ databases">
        <title>Arenimonas chukotkensis sp. nov., a bacterium isolated from Chukotka hot spring, Arctic region, Russia.</title>
        <authorList>
            <person name="Zayulina K.S."/>
            <person name="Prokofeva M.I."/>
            <person name="Elcheninov A.G."/>
            <person name="Novikov A."/>
            <person name="Kochetkova T.V."/>
            <person name="Kublanov I.V."/>
        </authorList>
    </citation>
    <scope>NUCLEOTIDE SEQUENCE [LARGE SCALE GENOMIC DNA]</scope>
    <source>
        <strain evidence="3 4">3729k</strain>
    </source>
</reference>
<evidence type="ECO:0000313" key="4">
    <source>
        <dbReference type="Proteomes" id="UP000322165"/>
    </source>
</evidence>
<dbReference type="EMBL" id="VUOD01000004">
    <property type="protein sequence ID" value="KAA2284883.1"/>
    <property type="molecule type" value="Genomic_DNA"/>
</dbReference>
<dbReference type="Gene3D" id="1.25.40.10">
    <property type="entry name" value="Tetratricopeptide repeat domain"/>
    <property type="match status" value="1"/>
</dbReference>
<dbReference type="AlphaFoldDB" id="A0A5B2ZBG9"/>
<protein>
    <submittedName>
        <fullName evidence="3">Uncharacterized protein</fullName>
    </submittedName>
</protein>
<dbReference type="SUPFAM" id="SSF48452">
    <property type="entry name" value="TPR-like"/>
    <property type="match status" value="1"/>
</dbReference>
<dbReference type="InterPro" id="IPR011990">
    <property type="entry name" value="TPR-like_helical_dom_sf"/>
</dbReference>
<feature type="region of interest" description="Disordered" evidence="1">
    <location>
        <begin position="151"/>
        <end position="172"/>
    </location>
</feature>
<organism evidence="3 4">
    <name type="scientific">Arenimonas fontis</name>
    <dbReference type="NCBI Taxonomy" id="2608255"/>
    <lineage>
        <taxon>Bacteria</taxon>
        <taxon>Pseudomonadati</taxon>
        <taxon>Pseudomonadota</taxon>
        <taxon>Gammaproteobacteria</taxon>
        <taxon>Lysobacterales</taxon>
        <taxon>Lysobacteraceae</taxon>
        <taxon>Arenimonas</taxon>
    </lineage>
</organism>
<evidence type="ECO:0000256" key="2">
    <source>
        <dbReference type="SAM" id="SignalP"/>
    </source>
</evidence>
<feature type="chain" id="PRO_5023073438" evidence="2">
    <location>
        <begin position="22"/>
        <end position="172"/>
    </location>
</feature>
<dbReference type="PROSITE" id="PS51257">
    <property type="entry name" value="PROKAR_LIPOPROTEIN"/>
    <property type="match status" value="1"/>
</dbReference>
<keyword evidence="2" id="KW-0732">Signal</keyword>
<proteinExistence type="predicted"/>